<comment type="caution">
    <text evidence="1">The sequence shown here is derived from an EMBL/GenBank/DDBJ whole genome shotgun (WGS) entry which is preliminary data.</text>
</comment>
<gene>
    <name evidence="1" type="ORF">FEM48_Zijuj03G0155500</name>
</gene>
<dbReference type="EMBL" id="JAEACU010000003">
    <property type="protein sequence ID" value="KAH7538024.1"/>
    <property type="molecule type" value="Genomic_DNA"/>
</dbReference>
<name>A0A978VR49_ZIZJJ</name>
<proteinExistence type="predicted"/>
<organism evidence="1 2">
    <name type="scientific">Ziziphus jujuba var. spinosa</name>
    <dbReference type="NCBI Taxonomy" id="714518"/>
    <lineage>
        <taxon>Eukaryota</taxon>
        <taxon>Viridiplantae</taxon>
        <taxon>Streptophyta</taxon>
        <taxon>Embryophyta</taxon>
        <taxon>Tracheophyta</taxon>
        <taxon>Spermatophyta</taxon>
        <taxon>Magnoliopsida</taxon>
        <taxon>eudicotyledons</taxon>
        <taxon>Gunneridae</taxon>
        <taxon>Pentapetalae</taxon>
        <taxon>rosids</taxon>
        <taxon>fabids</taxon>
        <taxon>Rosales</taxon>
        <taxon>Rhamnaceae</taxon>
        <taxon>Paliureae</taxon>
        <taxon>Ziziphus</taxon>
    </lineage>
</organism>
<sequence>MPIKALQKQNFKRNFTFNMQLAEMKLLMDLYKEMTLETHKQGKAVSEYHLPPHKRAKLLHPSCKPVDKAVQGSKPSYYGVTKESFRSSHK</sequence>
<accession>A0A978VR49</accession>
<evidence type="ECO:0000313" key="2">
    <source>
        <dbReference type="Proteomes" id="UP000813462"/>
    </source>
</evidence>
<protein>
    <submittedName>
        <fullName evidence="1">Uncharacterized protein</fullName>
    </submittedName>
</protein>
<dbReference type="AlphaFoldDB" id="A0A978VR49"/>
<dbReference type="Proteomes" id="UP000813462">
    <property type="component" value="Unassembled WGS sequence"/>
</dbReference>
<evidence type="ECO:0000313" key="1">
    <source>
        <dbReference type="EMBL" id="KAH7538024.1"/>
    </source>
</evidence>
<reference evidence="1" key="1">
    <citation type="journal article" date="2021" name="Front. Plant Sci.">
        <title>Chromosome-Scale Genome Assembly for Chinese Sour Jujube and Insights Into Its Genome Evolution and Domestication Signature.</title>
        <authorList>
            <person name="Shen L.-Y."/>
            <person name="Luo H."/>
            <person name="Wang X.-L."/>
            <person name="Wang X.-M."/>
            <person name="Qiu X.-J."/>
            <person name="Liu H."/>
            <person name="Zhou S.-S."/>
            <person name="Jia K.-H."/>
            <person name="Nie S."/>
            <person name="Bao Y.-T."/>
            <person name="Zhang R.-G."/>
            <person name="Yun Q.-Z."/>
            <person name="Chai Y.-H."/>
            <person name="Lu J.-Y."/>
            <person name="Li Y."/>
            <person name="Zhao S.-W."/>
            <person name="Mao J.-F."/>
            <person name="Jia S.-G."/>
            <person name="Mao Y.-M."/>
        </authorList>
    </citation>
    <scope>NUCLEOTIDE SEQUENCE</scope>
    <source>
        <strain evidence="1">AT0</strain>
        <tissue evidence="1">Leaf</tissue>
    </source>
</reference>